<evidence type="ECO:0000259" key="9">
    <source>
        <dbReference type="Pfam" id="PF02879"/>
    </source>
</evidence>
<keyword evidence="12" id="KW-1185">Reference proteome</keyword>
<feature type="domain" description="Alpha-D-phosphohexomutase alpha/beta/alpha" evidence="9">
    <location>
        <begin position="99"/>
        <end position="173"/>
    </location>
</feature>
<evidence type="ECO:0000313" key="12">
    <source>
        <dbReference type="Proteomes" id="UP001437256"/>
    </source>
</evidence>
<dbReference type="Pfam" id="PF02879">
    <property type="entry name" value="PGM_PMM_II"/>
    <property type="match status" value="1"/>
</dbReference>
<dbReference type="InterPro" id="IPR005844">
    <property type="entry name" value="A-D-PHexomutase_a/b/a-I"/>
</dbReference>
<reference evidence="11 12" key="1">
    <citation type="submission" date="2024-05" db="EMBL/GenBank/DDBJ databases">
        <title>A draft genome resource for the thread blight pathogen Marasmius tenuissimus strain MS-2.</title>
        <authorList>
            <person name="Yulfo-Soto G.E."/>
            <person name="Baruah I.K."/>
            <person name="Amoako-Attah I."/>
            <person name="Bukari Y."/>
            <person name="Meinhardt L.W."/>
            <person name="Bailey B.A."/>
            <person name="Cohen S.P."/>
        </authorList>
    </citation>
    <scope>NUCLEOTIDE SEQUENCE [LARGE SCALE GENOMIC DNA]</scope>
    <source>
        <strain evidence="11 12">MS-2</strain>
    </source>
</reference>
<evidence type="ECO:0000256" key="4">
    <source>
        <dbReference type="ARBA" id="ARBA00022723"/>
    </source>
</evidence>
<proteinExistence type="inferred from homology"/>
<evidence type="ECO:0000256" key="3">
    <source>
        <dbReference type="ARBA" id="ARBA00022553"/>
    </source>
</evidence>
<comment type="similarity">
    <text evidence="2">Belongs to the phosphohexose mutase family.</text>
</comment>
<keyword evidence="4" id="KW-0479">Metal-binding</keyword>
<evidence type="ECO:0000259" key="8">
    <source>
        <dbReference type="Pfam" id="PF02878"/>
    </source>
</evidence>
<comment type="cofactor">
    <cofactor evidence="1">
        <name>Mg(2+)</name>
        <dbReference type="ChEBI" id="CHEBI:18420"/>
    </cofactor>
</comment>
<dbReference type="InterPro" id="IPR016055">
    <property type="entry name" value="A-D-PHexomutase_a/b/a-I/II/III"/>
</dbReference>
<dbReference type="InterPro" id="IPR005846">
    <property type="entry name" value="A-D-PHexomutase_a/b/a-III"/>
</dbReference>
<evidence type="ECO:0000313" key="11">
    <source>
        <dbReference type="EMBL" id="KAL0061075.1"/>
    </source>
</evidence>
<dbReference type="InterPro" id="IPR005843">
    <property type="entry name" value="A-D-PHexomutase_C"/>
</dbReference>
<dbReference type="SUPFAM" id="SSF53738">
    <property type="entry name" value="Phosphoglucomutase, first 3 domains"/>
    <property type="match status" value="3"/>
</dbReference>
<organism evidence="11 12">
    <name type="scientific">Marasmius tenuissimus</name>
    <dbReference type="NCBI Taxonomy" id="585030"/>
    <lineage>
        <taxon>Eukaryota</taxon>
        <taxon>Fungi</taxon>
        <taxon>Dikarya</taxon>
        <taxon>Basidiomycota</taxon>
        <taxon>Agaricomycotina</taxon>
        <taxon>Agaricomycetes</taxon>
        <taxon>Agaricomycetidae</taxon>
        <taxon>Agaricales</taxon>
        <taxon>Marasmiineae</taxon>
        <taxon>Marasmiaceae</taxon>
        <taxon>Marasmius</taxon>
    </lineage>
</organism>
<dbReference type="EMBL" id="JBBXMP010000148">
    <property type="protein sequence ID" value="KAL0061075.1"/>
    <property type="molecule type" value="Genomic_DNA"/>
</dbReference>
<keyword evidence="5" id="KW-0460">Magnesium</keyword>
<evidence type="ECO:0000259" key="7">
    <source>
        <dbReference type="Pfam" id="PF00408"/>
    </source>
</evidence>
<gene>
    <name evidence="11" type="ORF">AAF712_012069</name>
</gene>
<dbReference type="PANTHER" id="PTHR45745">
    <property type="entry name" value="PHOSPHOMANNOMUTASE 45A"/>
    <property type="match status" value="1"/>
</dbReference>
<dbReference type="PANTHER" id="PTHR45745:SF1">
    <property type="entry name" value="PHOSPHOGLUCOMUTASE 2B-RELATED"/>
    <property type="match status" value="1"/>
</dbReference>
<evidence type="ECO:0008006" key="13">
    <source>
        <dbReference type="Google" id="ProtNLM"/>
    </source>
</evidence>
<comment type="caution">
    <text evidence="11">The sequence shown here is derived from an EMBL/GenBank/DDBJ whole genome shotgun (WGS) entry which is preliminary data.</text>
</comment>
<dbReference type="Pfam" id="PF00408">
    <property type="entry name" value="PGM_PMM_IV"/>
    <property type="match status" value="1"/>
</dbReference>
<protein>
    <recommendedName>
        <fullName evidence="13">Phosphoglucomutase</fullName>
    </recommendedName>
</protein>
<keyword evidence="3" id="KW-0597">Phosphoprotein</keyword>
<dbReference type="Pfam" id="PF02880">
    <property type="entry name" value="PGM_PMM_III"/>
    <property type="match status" value="1"/>
</dbReference>
<evidence type="ECO:0000256" key="5">
    <source>
        <dbReference type="ARBA" id="ARBA00022842"/>
    </source>
</evidence>
<dbReference type="SUPFAM" id="SSF55957">
    <property type="entry name" value="Phosphoglucomutase, C-terminal domain"/>
    <property type="match status" value="1"/>
</dbReference>
<feature type="domain" description="Alpha-D-phosphohexomutase alpha/beta/alpha" evidence="8">
    <location>
        <begin position="7"/>
        <end position="91"/>
    </location>
</feature>
<sequence length="454" mass="49998">MENVQDASSRGVVIGHDHRHNSEKWAQLAAAAFLQKGMKVYLHRGIVHTPLYVVLDFSVKVYLPKCRVPFSVKRLRAACGVMITGEENPFSAPSAAYEHSAISQPQPKAFERYGIQFKPVIEQQLPDPNFPTVSYPNPEEKGALDLALQTASQEHINYVLAQDPDADRFAAAERQADGTWVTFTGDQLGVVFAGHLFDAYQASGKPVSKLAMVASTVSSKMVEAMAKSEGFKFADCLTGFKYIGNKAVDLVAQGYEVPFGYEEAIGFMFGSEIRDKDGVAASVVFAQLAAILSAHGTTVKSYLDGLYVRYGFFKTSNSYFICKDPVTIDGIFQRIRKFKQGASQAMLQYPQQIAGLHVTSVIDLTTGYDSSNPPTYKPQLPLSSGHMIQFRAERDSDGSKIVLTVRTSGTEPKIKYYLEGSGKDRNVVARLLEQVVEELGDVWMEAEKNNLSKP</sequence>
<dbReference type="Gene3D" id="3.40.120.10">
    <property type="entry name" value="Alpha-D-Glucose-1,6-Bisphosphate, subunit A, domain 3"/>
    <property type="match status" value="3"/>
</dbReference>
<feature type="domain" description="Alpha-D-phosphohexomutase alpha/beta/alpha" evidence="10">
    <location>
        <begin position="184"/>
        <end position="310"/>
    </location>
</feature>
<dbReference type="InterPro" id="IPR005845">
    <property type="entry name" value="A-D-PHexomutase_a/b/a-II"/>
</dbReference>
<keyword evidence="6" id="KW-0413">Isomerase</keyword>
<dbReference type="Proteomes" id="UP001437256">
    <property type="component" value="Unassembled WGS sequence"/>
</dbReference>
<evidence type="ECO:0000259" key="10">
    <source>
        <dbReference type="Pfam" id="PF02880"/>
    </source>
</evidence>
<feature type="domain" description="Alpha-D-phosphohexomutase C-terminal" evidence="7">
    <location>
        <begin position="392"/>
        <end position="437"/>
    </location>
</feature>
<name>A0ABR2ZIA6_9AGAR</name>
<evidence type="ECO:0000256" key="2">
    <source>
        <dbReference type="ARBA" id="ARBA00010231"/>
    </source>
</evidence>
<dbReference type="Pfam" id="PF02878">
    <property type="entry name" value="PGM_PMM_I"/>
    <property type="match status" value="1"/>
</dbReference>
<dbReference type="InterPro" id="IPR036900">
    <property type="entry name" value="A-D-PHexomutase_C_sf"/>
</dbReference>
<evidence type="ECO:0000256" key="1">
    <source>
        <dbReference type="ARBA" id="ARBA00001946"/>
    </source>
</evidence>
<evidence type="ECO:0000256" key="6">
    <source>
        <dbReference type="ARBA" id="ARBA00023235"/>
    </source>
</evidence>
<accession>A0ABR2ZIA6</accession>